<evidence type="ECO:0000313" key="2">
    <source>
        <dbReference type="EMBL" id="MFM9614944.1"/>
    </source>
</evidence>
<gene>
    <name evidence="2" type="ORF">ACKI18_40460</name>
</gene>
<dbReference type="EMBL" id="JBJVNI010000030">
    <property type="protein sequence ID" value="MFM9614944.1"/>
    <property type="molecule type" value="Genomic_DNA"/>
</dbReference>
<accession>A0ABW9I674</accession>
<keyword evidence="1" id="KW-1133">Transmembrane helix</keyword>
<keyword evidence="1" id="KW-0812">Transmembrane</keyword>
<keyword evidence="3" id="KW-1185">Reference proteome</keyword>
<protein>
    <recommendedName>
        <fullName evidence="4">Integral membrane protein</fullName>
    </recommendedName>
</protein>
<reference evidence="2 3" key="1">
    <citation type="submission" date="2024-12" db="EMBL/GenBank/DDBJ databases">
        <title>Forecasting of Potato common scab and diversities of Pathogenic streptomyces spp. in china.</title>
        <authorList>
            <person name="Handique U."/>
            <person name="Wu J."/>
        </authorList>
    </citation>
    <scope>NUCLEOTIDE SEQUENCE [LARGE SCALE GENOMIC DNA]</scope>
    <source>
        <strain evidence="2 3">ZRIMU1530</strain>
    </source>
</reference>
<name>A0ABW9I674_9ACTN</name>
<dbReference type="Proteomes" id="UP001631957">
    <property type="component" value="Unassembled WGS sequence"/>
</dbReference>
<proteinExistence type="predicted"/>
<dbReference type="RefSeq" id="WP_409123803.1">
    <property type="nucleotide sequence ID" value="NZ_JBJVNI010000030.1"/>
</dbReference>
<organism evidence="2 3">
    <name type="scientific">Streptomyces niveiscabiei</name>
    <dbReference type="NCBI Taxonomy" id="164115"/>
    <lineage>
        <taxon>Bacteria</taxon>
        <taxon>Bacillati</taxon>
        <taxon>Actinomycetota</taxon>
        <taxon>Actinomycetes</taxon>
        <taxon>Kitasatosporales</taxon>
        <taxon>Streptomycetaceae</taxon>
        <taxon>Streptomyces</taxon>
    </lineage>
</organism>
<sequence>MFTQVGQTVRYAIADESRTARLNSLITRTGVVIAIVAVTGYYIPFVR</sequence>
<feature type="transmembrane region" description="Helical" evidence="1">
    <location>
        <begin position="25"/>
        <end position="43"/>
    </location>
</feature>
<keyword evidence="1" id="KW-0472">Membrane</keyword>
<comment type="caution">
    <text evidence="2">The sequence shown here is derived from an EMBL/GenBank/DDBJ whole genome shotgun (WGS) entry which is preliminary data.</text>
</comment>
<evidence type="ECO:0008006" key="4">
    <source>
        <dbReference type="Google" id="ProtNLM"/>
    </source>
</evidence>
<evidence type="ECO:0000256" key="1">
    <source>
        <dbReference type="SAM" id="Phobius"/>
    </source>
</evidence>
<evidence type="ECO:0000313" key="3">
    <source>
        <dbReference type="Proteomes" id="UP001631957"/>
    </source>
</evidence>